<dbReference type="eggNOG" id="ENOG5031Y3C">
    <property type="taxonomic scope" value="Bacteria"/>
</dbReference>
<dbReference type="PATRIC" id="fig|67356.5.peg.4994"/>
<evidence type="ECO:0000313" key="2">
    <source>
        <dbReference type="Proteomes" id="UP000037251"/>
    </source>
</evidence>
<dbReference type="STRING" id="67356.AQJ84_11370"/>
<dbReference type="AlphaFoldDB" id="A0A0L8L5D1"/>
<comment type="caution">
    <text evidence="1">The sequence shown here is derived from an EMBL/GenBank/DDBJ whole genome shotgun (WGS) entry which is preliminary data.</text>
</comment>
<gene>
    <name evidence="1" type="ORF">ADK37_23430</name>
</gene>
<dbReference type="OrthoDB" id="4271833at2"/>
<name>A0A0L8L5D1_9ACTN</name>
<proteinExistence type="predicted"/>
<dbReference type="RefSeq" id="WP_030040158.1">
    <property type="nucleotide sequence ID" value="NZ_KL575597.1"/>
</dbReference>
<keyword evidence="2" id="KW-1185">Reference proteome</keyword>
<organism evidence="1 2">
    <name type="scientific">Streptomyces resistomycificus</name>
    <dbReference type="NCBI Taxonomy" id="67356"/>
    <lineage>
        <taxon>Bacteria</taxon>
        <taxon>Bacillati</taxon>
        <taxon>Actinomycetota</taxon>
        <taxon>Actinomycetes</taxon>
        <taxon>Kitasatosporales</taxon>
        <taxon>Streptomycetaceae</taxon>
        <taxon>Streptomyces</taxon>
        <taxon>Streptomyces aurantiacus group</taxon>
    </lineage>
</organism>
<sequence length="180" mass="20118">MIGETTEYRMVVHGEQRYTVPDAIQAAPGLVVFRMPNDQSINCPARWRIGHHDGRAIAEAMRREDAFKGVAILVESGIDWTRDEDYLQVTISSKTARDLYAKLSYAWCDEPGSSYMPGDVTHNGTYTDADIEATAAEFKADGYNALDVMVAMTHRVPWMGLDTDDFNEAHNRVVELADAD</sequence>
<evidence type="ECO:0000313" key="1">
    <source>
        <dbReference type="EMBL" id="KOG33330.1"/>
    </source>
</evidence>
<dbReference type="Proteomes" id="UP000037251">
    <property type="component" value="Unassembled WGS sequence"/>
</dbReference>
<reference evidence="2" key="1">
    <citation type="submission" date="2015-07" db="EMBL/GenBank/DDBJ databases">
        <authorList>
            <person name="Ju K.-S."/>
            <person name="Doroghazi J.R."/>
            <person name="Metcalf W.W."/>
        </authorList>
    </citation>
    <scope>NUCLEOTIDE SEQUENCE [LARGE SCALE GENOMIC DNA]</scope>
    <source>
        <strain evidence="2">NRRL 2290</strain>
    </source>
</reference>
<accession>A0A0L8L5D1</accession>
<protein>
    <submittedName>
        <fullName evidence="1">Uncharacterized protein</fullName>
    </submittedName>
</protein>
<dbReference type="EMBL" id="LGUS01000174">
    <property type="protein sequence ID" value="KOG33330.1"/>
    <property type="molecule type" value="Genomic_DNA"/>
</dbReference>